<comment type="caution">
    <text evidence="5">The sequence shown here is derived from an EMBL/GenBank/DDBJ whole genome shotgun (WGS) entry which is preliminary data.</text>
</comment>
<keyword evidence="3" id="KW-0804">Transcription</keyword>
<evidence type="ECO:0000256" key="1">
    <source>
        <dbReference type="ARBA" id="ARBA00023015"/>
    </source>
</evidence>
<dbReference type="InterPro" id="IPR009057">
    <property type="entry name" value="Homeodomain-like_sf"/>
</dbReference>
<dbReference type="eggNOG" id="COG2207">
    <property type="taxonomic scope" value="Bacteria"/>
</dbReference>
<dbReference type="PANTHER" id="PTHR43280">
    <property type="entry name" value="ARAC-FAMILY TRANSCRIPTIONAL REGULATOR"/>
    <property type="match status" value="1"/>
</dbReference>
<dbReference type="SMART" id="SM00342">
    <property type="entry name" value="HTH_ARAC"/>
    <property type="match status" value="1"/>
</dbReference>
<gene>
    <name evidence="5" type="ORF">ADICYQ_4395</name>
</gene>
<dbReference type="GO" id="GO:0043565">
    <property type="term" value="F:sequence-specific DNA binding"/>
    <property type="evidence" value="ECO:0007669"/>
    <property type="project" value="InterPro"/>
</dbReference>
<proteinExistence type="predicted"/>
<dbReference type="Proteomes" id="UP000014974">
    <property type="component" value="Unassembled WGS sequence"/>
</dbReference>
<dbReference type="PROSITE" id="PS01124">
    <property type="entry name" value="HTH_ARAC_FAMILY_2"/>
    <property type="match status" value="1"/>
</dbReference>
<dbReference type="Pfam" id="PF22200">
    <property type="entry name" value="ExsA_N"/>
    <property type="match status" value="1"/>
</dbReference>
<name>S7WR81_9BACT</name>
<evidence type="ECO:0000256" key="2">
    <source>
        <dbReference type="ARBA" id="ARBA00023125"/>
    </source>
</evidence>
<dbReference type="AlphaFoldDB" id="S7WR81"/>
<dbReference type="InterPro" id="IPR018060">
    <property type="entry name" value="HTH_AraC"/>
</dbReference>
<dbReference type="Pfam" id="PF12833">
    <property type="entry name" value="HTH_18"/>
    <property type="match status" value="1"/>
</dbReference>
<dbReference type="Gene3D" id="1.10.10.60">
    <property type="entry name" value="Homeodomain-like"/>
    <property type="match status" value="2"/>
</dbReference>
<evidence type="ECO:0000256" key="3">
    <source>
        <dbReference type="ARBA" id="ARBA00023163"/>
    </source>
</evidence>
<evidence type="ECO:0000313" key="5">
    <source>
        <dbReference type="EMBL" id="EPR66633.1"/>
    </source>
</evidence>
<organism evidence="5 6">
    <name type="scientific">Cyclobacterium qasimii M12-11B</name>
    <dbReference type="NCBI Taxonomy" id="641524"/>
    <lineage>
        <taxon>Bacteria</taxon>
        <taxon>Pseudomonadati</taxon>
        <taxon>Bacteroidota</taxon>
        <taxon>Cytophagia</taxon>
        <taxon>Cytophagales</taxon>
        <taxon>Cyclobacteriaceae</taxon>
        <taxon>Cyclobacterium</taxon>
    </lineage>
</organism>
<feature type="domain" description="HTH araC/xylS-type" evidence="4">
    <location>
        <begin position="196"/>
        <end position="294"/>
    </location>
</feature>
<dbReference type="GO" id="GO:0003700">
    <property type="term" value="F:DNA-binding transcription factor activity"/>
    <property type="evidence" value="ECO:0007669"/>
    <property type="project" value="InterPro"/>
</dbReference>
<dbReference type="SUPFAM" id="SSF46689">
    <property type="entry name" value="Homeodomain-like"/>
    <property type="match status" value="2"/>
</dbReference>
<dbReference type="InterPro" id="IPR054015">
    <property type="entry name" value="ExsA-like_N"/>
</dbReference>
<dbReference type="STRING" id="641524.ADICYQ_4395"/>
<accession>S7WR81</accession>
<evidence type="ECO:0000313" key="6">
    <source>
        <dbReference type="Proteomes" id="UP000014974"/>
    </source>
</evidence>
<dbReference type="EMBL" id="ATNM01000143">
    <property type="protein sequence ID" value="EPR66633.1"/>
    <property type="molecule type" value="Genomic_DNA"/>
</dbReference>
<keyword evidence="2" id="KW-0238">DNA-binding</keyword>
<dbReference type="PANTHER" id="PTHR43280:SF2">
    <property type="entry name" value="HTH-TYPE TRANSCRIPTIONAL REGULATOR EXSA"/>
    <property type="match status" value="1"/>
</dbReference>
<keyword evidence="1" id="KW-0805">Transcription regulation</keyword>
<evidence type="ECO:0000259" key="4">
    <source>
        <dbReference type="PROSITE" id="PS01124"/>
    </source>
</evidence>
<reference evidence="5 6" key="1">
    <citation type="journal article" date="2013" name="Genome Announc.">
        <title>Draft Genome Sequence of Cyclobacterium qasimii Strain M12-11BT, Isolated from Arctic Marine Sediment.</title>
        <authorList>
            <person name="Shivaji S."/>
            <person name="Ara S."/>
            <person name="Singh A."/>
            <person name="Kumar Pinnaka A."/>
        </authorList>
    </citation>
    <scope>NUCLEOTIDE SEQUENCE [LARGE SCALE GENOMIC DNA]</scope>
    <source>
        <strain evidence="5 6">M12-11B</strain>
    </source>
</reference>
<sequence>MGALYLFKMDLYEVQKANPEIFQQFSMKDTLFLYYSCPQRDRIMQLYAKHSQFTFTLSGERLFSHGNQTLVSDSRKGMLIKRTAFLQELPPDYEGWDVLVFYLKDDYLRSIFDEFRPHLKLNDLPEADPSMMCTFAINAQTRNCYNSIIPYFGRDKKMPDSILEGKFKELLFNIFSHPKNKQILSYIMQIIDGYPTPIWEVMEANYMYDLKLIDFANISNRSLSTFKRDFKQYYKMSPGKWITERRLKKAKSLLETTSKSISEIVFESGFNNASHFSRVFKEKFQISPSLAQKV</sequence>
<protein>
    <submittedName>
        <fullName evidence="5">Putative AraC family transcriptional regulatory protein</fullName>
    </submittedName>
</protein>